<dbReference type="RefSeq" id="WP_272445621.1">
    <property type="nucleotide sequence ID" value="NZ_JAMQKC010000004.1"/>
</dbReference>
<name>A0A9X4AEC7_9BACI</name>
<accession>A0A9X4AEC7</accession>
<protein>
    <submittedName>
        <fullName evidence="3">Glycosyltransferase family 4 protein</fullName>
    </submittedName>
</protein>
<evidence type="ECO:0000259" key="1">
    <source>
        <dbReference type="Pfam" id="PF00534"/>
    </source>
</evidence>
<evidence type="ECO:0000313" key="4">
    <source>
        <dbReference type="Proteomes" id="UP001145069"/>
    </source>
</evidence>
<dbReference type="GO" id="GO:0016757">
    <property type="term" value="F:glycosyltransferase activity"/>
    <property type="evidence" value="ECO:0007669"/>
    <property type="project" value="InterPro"/>
</dbReference>
<gene>
    <name evidence="3" type="ORF">NC799_06710</name>
</gene>
<dbReference type="Pfam" id="PF13477">
    <property type="entry name" value="Glyco_trans_4_2"/>
    <property type="match status" value="1"/>
</dbReference>
<dbReference type="AlphaFoldDB" id="A0A9X4AEC7"/>
<dbReference type="PANTHER" id="PTHR12526:SF638">
    <property type="entry name" value="SPORE COAT PROTEIN SA"/>
    <property type="match status" value="1"/>
</dbReference>
<evidence type="ECO:0000313" key="3">
    <source>
        <dbReference type="EMBL" id="MDC3416606.1"/>
    </source>
</evidence>
<keyword evidence="4" id="KW-1185">Reference proteome</keyword>
<dbReference type="PANTHER" id="PTHR12526">
    <property type="entry name" value="GLYCOSYLTRANSFERASE"/>
    <property type="match status" value="1"/>
</dbReference>
<comment type="caution">
    <text evidence="3">The sequence shown here is derived from an EMBL/GenBank/DDBJ whole genome shotgun (WGS) entry which is preliminary data.</text>
</comment>
<dbReference type="Pfam" id="PF00534">
    <property type="entry name" value="Glycos_transf_1"/>
    <property type="match status" value="1"/>
</dbReference>
<feature type="domain" description="Glycosyl transferase family 1" evidence="1">
    <location>
        <begin position="182"/>
        <end position="347"/>
    </location>
</feature>
<organism evidence="3 4">
    <name type="scientific">Aquibacillus salsiterrae</name>
    <dbReference type="NCBI Taxonomy" id="2950439"/>
    <lineage>
        <taxon>Bacteria</taxon>
        <taxon>Bacillati</taxon>
        <taxon>Bacillota</taxon>
        <taxon>Bacilli</taxon>
        <taxon>Bacillales</taxon>
        <taxon>Bacillaceae</taxon>
        <taxon>Aquibacillus</taxon>
    </lineage>
</organism>
<dbReference type="SUPFAM" id="SSF53756">
    <property type="entry name" value="UDP-Glycosyltransferase/glycogen phosphorylase"/>
    <property type="match status" value="1"/>
</dbReference>
<dbReference type="InterPro" id="IPR001296">
    <property type="entry name" value="Glyco_trans_1"/>
</dbReference>
<feature type="domain" description="Glycosyltransferase subfamily 4-like N-terminal" evidence="2">
    <location>
        <begin position="3"/>
        <end position="139"/>
    </location>
</feature>
<dbReference type="Gene3D" id="3.40.50.2000">
    <property type="entry name" value="Glycogen Phosphorylase B"/>
    <property type="match status" value="2"/>
</dbReference>
<reference evidence="3" key="1">
    <citation type="submission" date="2022-06" db="EMBL/GenBank/DDBJ databases">
        <title>Aquibacillus sp. a new bacterium isolated from soil saline samples.</title>
        <authorList>
            <person name="Galisteo C."/>
            <person name="De La Haba R."/>
            <person name="Sanchez-Porro C."/>
            <person name="Ventosa A."/>
        </authorList>
    </citation>
    <scope>NUCLEOTIDE SEQUENCE</scope>
    <source>
        <strain evidence="3">3ASR75-54</strain>
    </source>
</reference>
<dbReference type="Proteomes" id="UP001145069">
    <property type="component" value="Unassembled WGS sequence"/>
</dbReference>
<sequence length="368" mass="41955">MKIAVLSSHTSSLFWFRMDMMKDFIENGHTVIALGSEPEAEWKKKFEEYNIDYRQLYVERNGMNPLKDLKTLRSLYTFMKKERPDKVFAYQAKTVVYGSIAAKLNGVSEVYPLIAGLGSIFRGEGFKNKIVKTIMKIEYWAACKCSKKVFFQNQDDKNEFIQNGLVKDKKTVIINGSGVDLEKFKPTQFPEEPAFLYIGRLIKDKGIKEYLEACKEVKVKHPKVRCLLVGPFDSNPSALKPDELKPYIENGVIEYFGEQRDVRPFISQCSTYVLPSYHEGTPKTVLEAMAMGRSIITSDAPGCRETVIEGLNGYLVKVKDVKGLTNKMEYMISNRGICKNMGQESEKIAREKYDVKVVNQSIIQTMGL</sequence>
<dbReference type="CDD" id="cd03808">
    <property type="entry name" value="GT4_CapM-like"/>
    <property type="match status" value="1"/>
</dbReference>
<evidence type="ECO:0000259" key="2">
    <source>
        <dbReference type="Pfam" id="PF13477"/>
    </source>
</evidence>
<dbReference type="InterPro" id="IPR028098">
    <property type="entry name" value="Glyco_trans_4-like_N"/>
</dbReference>
<proteinExistence type="predicted"/>
<dbReference type="EMBL" id="JAMQKC010000004">
    <property type="protein sequence ID" value="MDC3416606.1"/>
    <property type="molecule type" value="Genomic_DNA"/>
</dbReference>